<accession>A0A7R8H2D8</accession>
<feature type="binding site" evidence="2">
    <location>
        <position position="416"/>
    </location>
    <ligand>
        <name>Zn(2+)</name>
        <dbReference type="ChEBI" id="CHEBI:29105"/>
    </ligand>
</feature>
<gene>
    <name evidence="4" type="ORF">LSAA_3419</name>
</gene>
<feature type="compositionally biased region" description="Basic and acidic residues" evidence="3">
    <location>
        <begin position="603"/>
        <end position="617"/>
    </location>
</feature>
<keyword evidence="2" id="KW-0863">Zinc-finger</keyword>
<dbReference type="Pfam" id="PF00505">
    <property type="entry name" value="HMG_box"/>
    <property type="match status" value="1"/>
</dbReference>
<protein>
    <submittedName>
        <fullName evidence="4">(salmon louse) hypothetical protein</fullName>
    </submittedName>
</protein>
<sequence length="941" mass="103172">MNIAPGVTASRVKNGMNMDPLRTGGGGNPMISNRRPGQVPPFAVFSQEKRGKLQEMHPEYNFGELGRRLSEMWHSLCEEEKEHYRKKARMIGAQKLKAWDDKMKRGNMQLPYFIQQKSPQAIAPRPPPQLSSAPNAGMNSSSGASGKSGKKHCTVNVPLGDVTRRVAEAWRSLDPPVRATYEAKANRINAIENRRYQQALLVQQRAALAAKARVAQPPSPHQQPLRIASVESLSARPPVKPNVNLPSGITISRVEPESHSSDNNNKSVKASVPRMMPRAPMMNQNVNGGAGLIDMRGGAGGMRGNSVQVAPKMMSMGGGRVSHYPPPLQRRPMMNGGIMPMSYALPGSAGMPMKRILPHNSAAISAAQPLAKRAKQHIIPPRPPLMRQGIKPAPPSPSSIGILGTLDSWEKMCRLCGRTLIPIVPICDDTQILEKVRDYLGINLNLENDKVRGYPPGICRKCSGMLNGFDRFKKVVSQGQCHLNELAKMKRERMGLERKTTEIITYDGGESILPDLDIEIEDHVPRPMLPGDSVNDDESMSSRSSMIESNGKDHDRESFEEEDDIDPDFDPLNFLQVSDVVGDYEESSPSNSKDERDDEEELNDKSDSDPQPEKCSDDIEIANAIYESLLDQSAEEEESNGDDSVEKETSQFESSIVISEEDDNANDCVKEDDHVSIDGNSKITHHSKHGSGANSRNGESSSPKIPSVDTVQNCDLDQSNGSESDGVPKFAEGENSVVSNEEDTEESQKDSAMIEEDPGDRSFEEIDPEELLSTDNNNDNFEPNGEHKSLEGEDTPVYNEESKNTSSSSSTSNKGQIQNMIDEEEKYIENEMDEESIVAKRDLNGGSTKGSNGAVKSTIATATAVGDVIENEFVEASSDSGGAVAANYEGGDEEDEEDPFPEPPTHVDFEDFMEDEANNPISDFRVEERACANLKTVKNNI</sequence>
<dbReference type="InterPro" id="IPR036910">
    <property type="entry name" value="HMG_box_dom_sf"/>
</dbReference>
<feature type="compositionally biased region" description="Low complexity" evidence="3">
    <location>
        <begin position="131"/>
        <end position="147"/>
    </location>
</feature>
<feature type="region of interest" description="Disordered" evidence="3">
    <location>
        <begin position="523"/>
        <end position="824"/>
    </location>
</feature>
<dbReference type="PROSITE" id="PS51915">
    <property type="entry name" value="ZAD"/>
    <property type="match status" value="1"/>
</dbReference>
<dbReference type="CDD" id="cd00084">
    <property type="entry name" value="HMG-box_SF"/>
    <property type="match status" value="1"/>
</dbReference>
<organism evidence="4 5">
    <name type="scientific">Lepeophtheirus salmonis</name>
    <name type="common">Salmon louse</name>
    <name type="synonym">Caligus salmonis</name>
    <dbReference type="NCBI Taxonomy" id="72036"/>
    <lineage>
        <taxon>Eukaryota</taxon>
        <taxon>Metazoa</taxon>
        <taxon>Ecdysozoa</taxon>
        <taxon>Arthropoda</taxon>
        <taxon>Crustacea</taxon>
        <taxon>Multicrustacea</taxon>
        <taxon>Hexanauplia</taxon>
        <taxon>Copepoda</taxon>
        <taxon>Siphonostomatoida</taxon>
        <taxon>Caligidae</taxon>
        <taxon>Lepeophtheirus</taxon>
    </lineage>
</organism>
<feature type="compositionally biased region" description="Acidic residues" evidence="3">
    <location>
        <begin position="633"/>
        <end position="643"/>
    </location>
</feature>
<dbReference type="InterPro" id="IPR012934">
    <property type="entry name" value="Znf_AD"/>
</dbReference>
<dbReference type="SMART" id="SM00868">
    <property type="entry name" value="zf-AD"/>
    <property type="match status" value="1"/>
</dbReference>
<dbReference type="Pfam" id="PF07776">
    <property type="entry name" value="zf-AD"/>
    <property type="match status" value="1"/>
</dbReference>
<feature type="compositionally biased region" description="Acidic residues" evidence="3">
    <location>
        <begin position="558"/>
        <end position="569"/>
    </location>
</feature>
<evidence type="ECO:0000313" key="5">
    <source>
        <dbReference type="Proteomes" id="UP000675881"/>
    </source>
</evidence>
<feature type="compositionally biased region" description="Polar residues" evidence="3">
    <location>
        <begin position="692"/>
        <end position="723"/>
    </location>
</feature>
<dbReference type="GO" id="GO:0003677">
    <property type="term" value="F:DNA binding"/>
    <property type="evidence" value="ECO:0007669"/>
    <property type="project" value="UniProtKB-UniRule"/>
</dbReference>
<feature type="binding site" evidence="2">
    <location>
        <position position="459"/>
    </location>
    <ligand>
        <name>Zn(2+)</name>
        <dbReference type="ChEBI" id="CHEBI:29105"/>
    </ligand>
</feature>
<evidence type="ECO:0000256" key="1">
    <source>
        <dbReference type="PROSITE-ProRule" id="PRU00267"/>
    </source>
</evidence>
<name>A0A7R8H2D8_LEPSM</name>
<keyword evidence="5" id="KW-1185">Reference proteome</keyword>
<feature type="compositionally biased region" description="Low complexity" evidence="3">
    <location>
        <begin position="804"/>
        <end position="814"/>
    </location>
</feature>
<dbReference type="Proteomes" id="UP000675881">
    <property type="component" value="Chromosome 11"/>
</dbReference>
<reference evidence="4" key="1">
    <citation type="submission" date="2021-02" db="EMBL/GenBank/DDBJ databases">
        <authorList>
            <person name="Bekaert M."/>
        </authorList>
    </citation>
    <scope>NUCLEOTIDE SEQUENCE</scope>
    <source>
        <strain evidence="4">IoA-00</strain>
    </source>
</reference>
<feature type="binding site" evidence="2">
    <location>
        <position position="413"/>
    </location>
    <ligand>
        <name>Zn(2+)</name>
        <dbReference type="ChEBI" id="CHEBI:29105"/>
    </ligand>
</feature>
<proteinExistence type="predicted"/>
<evidence type="ECO:0000256" key="2">
    <source>
        <dbReference type="PROSITE-ProRule" id="PRU01263"/>
    </source>
</evidence>
<feature type="binding site" evidence="2">
    <location>
        <position position="462"/>
    </location>
    <ligand>
        <name>Zn(2+)</name>
        <dbReference type="ChEBI" id="CHEBI:29105"/>
    </ligand>
</feature>
<dbReference type="PROSITE" id="PS50118">
    <property type="entry name" value="HMG_BOX_2"/>
    <property type="match status" value="1"/>
</dbReference>
<dbReference type="SMART" id="SM00398">
    <property type="entry name" value="HMG"/>
    <property type="match status" value="1"/>
</dbReference>
<dbReference type="InterPro" id="IPR009071">
    <property type="entry name" value="HMG_box_dom"/>
</dbReference>
<dbReference type="GO" id="GO:0005634">
    <property type="term" value="C:nucleus"/>
    <property type="evidence" value="ECO:0007669"/>
    <property type="project" value="UniProtKB-UniRule"/>
</dbReference>
<feature type="DNA-binding region" description="HMG box" evidence="1">
    <location>
        <begin position="35"/>
        <end position="103"/>
    </location>
</feature>
<keyword evidence="1" id="KW-0238">DNA-binding</keyword>
<keyword evidence="1" id="KW-0539">Nucleus</keyword>
<evidence type="ECO:0000313" key="4">
    <source>
        <dbReference type="EMBL" id="CAF2812121.1"/>
    </source>
</evidence>
<feature type="region of interest" description="Disordered" evidence="3">
    <location>
        <begin position="876"/>
        <end position="908"/>
    </location>
</feature>
<keyword evidence="2" id="KW-0479">Metal-binding</keyword>
<dbReference type="AlphaFoldDB" id="A0A7R8H2D8"/>
<dbReference type="OrthoDB" id="4777606at2759"/>
<dbReference type="SUPFAM" id="SSF47095">
    <property type="entry name" value="HMG-box"/>
    <property type="match status" value="1"/>
</dbReference>
<feature type="compositionally biased region" description="Acidic residues" evidence="3">
    <location>
        <begin position="890"/>
        <end position="900"/>
    </location>
</feature>
<feature type="region of interest" description="Disordered" evidence="3">
    <location>
        <begin position="119"/>
        <end position="155"/>
    </location>
</feature>
<dbReference type="Gene3D" id="1.10.30.10">
    <property type="entry name" value="High mobility group box domain"/>
    <property type="match status" value="1"/>
</dbReference>
<evidence type="ECO:0000256" key="3">
    <source>
        <dbReference type="SAM" id="MobiDB-lite"/>
    </source>
</evidence>
<dbReference type="EMBL" id="HG994590">
    <property type="protein sequence ID" value="CAF2812121.1"/>
    <property type="molecule type" value="Genomic_DNA"/>
</dbReference>
<keyword evidence="2" id="KW-0862">Zinc</keyword>
<dbReference type="GO" id="GO:0008270">
    <property type="term" value="F:zinc ion binding"/>
    <property type="evidence" value="ECO:0007669"/>
    <property type="project" value="UniProtKB-UniRule"/>
</dbReference>